<comment type="caution">
    <text evidence="8">The sequence shown here is derived from an EMBL/GenBank/DDBJ whole genome shotgun (WGS) entry which is preliminary data.</text>
</comment>
<evidence type="ECO:0000256" key="3">
    <source>
        <dbReference type="ARBA" id="ARBA00023002"/>
    </source>
</evidence>
<dbReference type="AlphaFoldDB" id="A0A4R6WV97"/>
<dbReference type="GO" id="GO:0016655">
    <property type="term" value="F:oxidoreductase activity, acting on NAD(P)H, quinone or similar compound as acceptor"/>
    <property type="evidence" value="ECO:0007669"/>
    <property type="project" value="InterPro"/>
</dbReference>
<dbReference type="Pfam" id="PF02525">
    <property type="entry name" value="Flavodoxin_2"/>
    <property type="match status" value="1"/>
</dbReference>
<evidence type="ECO:0000256" key="5">
    <source>
        <dbReference type="ARBA" id="ARBA00048542"/>
    </source>
</evidence>
<evidence type="ECO:0000256" key="1">
    <source>
        <dbReference type="ARBA" id="ARBA00022630"/>
    </source>
</evidence>
<dbReference type="InterPro" id="IPR029039">
    <property type="entry name" value="Flavoprotein-like_sf"/>
</dbReference>
<dbReference type="RefSeq" id="WP_133612020.1">
    <property type="nucleotide sequence ID" value="NZ_SNYW01000006.1"/>
</dbReference>
<organism evidence="8 9">
    <name type="scientific">Dongia mobilis</name>
    <dbReference type="NCBI Taxonomy" id="578943"/>
    <lineage>
        <taxon>Bacteria</taxon>
        <taxon>Pseudomonadati</taxon>
        <taxon>Pseudomonadota</taxon>
        <taxon>Alphaproteobacteria</taxon>
        <taxon>Rhodospirillales</taxon>
        <taxon>Dongiaceae</taxon>
        <taxon>Dongia</taxon>
    </lineage>
</organism>
<reference evidence="8 9" key="1">
    <citation type="submission" date="2019-03" db="EMBL/GenBank/DDBJ databases">
        <title>Genomic Encyclopedia of Type Strains, Phase III (KMG-III): the genomes of soil and plant-associated and newly described type strains.</title>
        <authorList>
            <person name="Whitman W."/>
        </authorList>
    </citation>
    <scope>NUCLEOTIDE SEQUENCE [LARGE SCALE GENOMIC DNA]</scope>
    <source>
        <strain evidence="8 9">CGMCC 1.7660</strain>
    </source>
</reference>
<feature type="binding site" evidence="6">
    <location>
        <begin position="15"/>
        <end position="17"/>
    </location>
    <ligand>
        <name>FMN</name>
        <dbReference type="ChEBI" id="CHEBI:58210"/>
    </ligand>
</feature>
<comment type="function">
    <text evidence="6">Quinone reductase that provides resistance to thiol-specific stress caused by electrophilic quinones.</text>
</comment>
<dbReference type="OrthoDB" id="9787136at2"/>
<comment type="cofactor">
    <cofactor evidence="6">
        <name>FMN</name>
        <dbReference type="ChEBI" id="CHEBI:58210"/>
    </cofactor>
    <text evidence="6">Binds 1 FMN per subunit.</text>
</comment>
<evidence type="ECO:0000259" key="7">
    <source>
        <dbReference type="Pfam" id="PF02525"/>
    </source>
</evidence>
<dbReference type="EC" id="1.7.1.17" evidence="6"/>
<dbReference type="GO" id="GO:0010181">
    <property type="term" value="F:FMN binding"/>
    <property type="evidence" value="ECO:0007669"/>
    <property type="project" value="UniProtKB-UniRule"/>
</dbReference>
<evidence type="ECO:0000313" key="9">
    <source>
        <dbReference type="Proteomes" id="UP000295783"/>
    </source>
</evidence>
<feature type="domain" description="Flavodoxin-like fold" evidence="7">
    <location>
        <begin position="1"/>
        <end position="199"/>
    </location>
</feature>
<accession>A0A4R6WV97</accession>
<dbReference type="PANTHER" id="PTHR43741:SF4">
    <property type="entry name" value="FMN-DEPENDENT NADH:QUINONE OXIDOREDUCTASE"/>
    <property type="match status" value="1"/>
</dbReference>
<comment type="similarity">
    <text evidence="6">Belongs to the azoreductase type 1 family.</text>
</comment>
<dbReference type="GO" id="GO:0009055">
    <property type="term" value="F:electron transfer activity"/>
    <property type="evidence" value="ECO:0007669"/>
    <property type="project" value="UniProtKB-UniRule"/>
</dbReference>
<feature type="binding site" evidence="6">
    <location>
        <begin position="94"/>
        <end position="97"/>
    </location>
    <ligand>
        <name>FMN</name>
        <dbReference type="ChEBI" id="CHEBI:58210"/>
    </ligand>
</feature>
<dbReference type="Proteomes" id="UP000295783">
    <property type="component" value="Unassembled WGS sequence"/>
</dbReference>
<dbReference type="GO" id="GO:0016652">
    <property type="term" value="F:oxidoreductase activity, acting on NAD(P)H as acceptor"/>
    <property type="evidence" value="ECO:0007669"/>
    <property type="project" value="UniProtKB-UniRule"/>
</dbReference>
<evidence type="ECO:0000313" key="8">
    <source>
        <dbReference type="EMBL" id="TDQ83944.1"/>
    </source>
</evidence>
<dbReference type="InterPro" id="IPR003680">
    <property type="entry name" value="Flavodoxin_fold"/>
</dbReference>
<dbReference type="Gene3D" id="3.40.50.360">
    <property type="match status" value="1"/>
</dbReference>
<dbReference type="EC" id="1.6.5.-" evidence="6"/>
<evidence type="ECO:0000256" key="4">
    <source>
        <dbReference type="ARBA" id="ARBA00023027"/>
    </source>
</evidence>
<dbReference type="InterPro" id="IPR050104">
    <property type="entry name" value="FMN-dep_NADH:Q_OxRdtase_AzoR1"/>
</dbReference>
<keyword evidence="4 6" id="KW-0520">NAD</keyword>
<dbReference type="SUPFAM" id="SSF52218">
    <property type="entry name" value="Flavoproteins"/>
    <property type="match status" value="1"/>
</dbReference>
<keyword evidence="9" id="KW-1185">Reference proteome</keyword>
<keyword evidence="3 6" id="KW-0560">Oxidoreductase</keyword>
<evidence type="ECO:0000256" key="6">
    <source>
        <dbReference type="HAMAP-Rule" id="MF_01216"/>
    </source>
</evidence>
<evidence type="ECO:0000256" key="2">
    <source>
        <dbReference type="ARBA" id="ARBA00022643"/>
    </source>
</evidence>
<comment type="function">
    <text evidence="6">Also exhibits azoreductase activity. Catalyzes the reductive cleavage of the azo bond in aromatic azo compounds to the corresponding amines.</text>
</comment>
<feature type="binding site" evidence="6">
    <location>
        <begin position="138"/>
        <end position="141"/>
    </location>
    <ligand>
        <name>FMN</name>
        <dbReference type="ChEBI" id="CHEBI:58210"/>
    </ligand>
</feature>
<keyword evidence="1 6" id="KW-0285">Flavoprotein</keyword>
<keyword evidence="2 6" id="KW-0288">FMN</keyword>
<sequence>MKILHVDSSILGGHSVSRRLSADIVARLKAAHPAAAVTYRDLGAEPLPHLSGAVLAAAQGPQAVSDEVAADLKAGAAVLEEILGADVIVLGAPMYNFGVSSQLKAWIDRIAVAGKTFRYTANGPEGLLKGKKAFVALTRGGFYGPDSGMNAFEHQESHLRAVFTFLGITEVNFVLAEGVNISPEQKAQSLAKAAGEIAALAA</sequence>
<dbReference type="HAMAP" id="MF_01216">
    <property type="entry name" value="Azoreductase_type1"/>
    <property type="match status" value="1"/>
</dbReference>
<name>A0A4R6WV97_9PROT</name>
<comment type="catalytic activity">
    <reaction evidence="5">
        <text>N,N-dimethyl-1,4-phenylenediamine + anthranilate + 2 NAD(+) = 2-(4-dimethylaminophenyl)diazenylbenzoate + 2 NADH + 2 H(+)</text>
        <dbReference type="Rhea" id="RHEA:55872"/>
        <dbReference type="ChEBI" id="CHEBI:15378"/>
        <dbReference type="ChEBI" id="CHEBI:15783"/>
        <dbReference type="ChEBI" id="CHEBI:16567"/>
        <dbReference type="ChEBI" id="CHEBI:57540"/>
        <dbReference type="ChEBI" id="CHEBI:57945"/>
        <dbReference type="ChEBI" id="CHEBI:71579"/>
        <dbReference type="EC" id="1.7.1.17"/>
    </reaction>
    <physiologicalReaction direction="right-to-left" evidence="5">
        <dbReference type="Rhea" id="RHEA:55874"/>
    </physiologicalReaction>
</comment>
<comment type="catalytic activity">
    <reaction evidence="6">
        <text>2 a quinone + NADH + H(+) = 2 a 1,4-benzosemiquinone + NAD(+)</text>
        <dbReference type="Rhea" id="RHEA:65952"/>
        <dbReference type="ChEBI" id="CHEBI:15378"/>
        <dbReference type="ChEBI" id="CHEBI:57540"/>
        <dbReference type="ChEBI" id="CHEBI:57945"/>
        <dbReference type="ChEBI" id="CHEBI:132124"/>
        <dbReference type="ChEBI" id="CHEBI:134225"/>
    </reaction>
</comment>
<proteinExistence type="inferred from homology"/>
<dbReference type="PANTHER" id="PTHR43741">
    <property type="entry name" value="FMN-DEPENDENT NADH-AZOREDUCTASE 1"/>
    <property type="match status" value="1"/>
</dbReference>
<dbReference type="EMBL" id="SNYW01000006">
    <property type="protein sequence ID" value="TDQ83944.1"/>
    <property type="molecule type" value="Genomic_DNA"/>
</dbReference>
<dbReference type="InterPro" id="IPR023048">
    <property type="entry name" value="NADH:quinone_OxRdtase_FMN_depd"/>
</dbReference>
<feature type="binding site" evidence="6">
    <location>
        <position position="9"/>
    </location>
    <ligand>
        <name>FMN</name>
        <dbReference type="ChEBI" id="CHEBI:58210"/>
    </ligand>
</feature>
<comment type="subunit">
    <text evidence="6">Homodimer.</text>
</comment>
<protein>
    <recommendedName>
        <fullName evidence="6">FMN dependent NADH:quinone oxidoreductase</fullName>
        <ecNumber evidence="6">1.6.5.-</ecNumber>
    </recommendedName>
    <alternativeName>
        <fullName evidence="6">Azo-dye reductase</fullName>
    </alternativeName>
    <alternativeName>
        <fullName evidence="6">FMN-dependent NADH-azo compound oxidoreductase</fullName>
    </alternativeName>
    <alternativeName>
        <fullName evidence="6">FMN-dependent NADH-azoreductase</fullName>
        <ecNumber evidence="6">1.7.1.17</ecNumber>
    </alternativeName>
</protein>
<gene>
    <name evidence="6" type="primary">azoR</name>
    <name evidence="8" type="ORF">A8950_0488</name>
</gene>